<dbReference type="STRING" id="860235.AOZ06_39650"/>
<proteinExistence type="inferred from homology"/>
<dbReference type="KEGG" id="kphy:AOZ06_39650"/>
<dbReference type="CDD" id="cd05233">
    <property type="entry name" value="SDR_c"/>
    <property type="match status" value="1"/>
</dbReference>
<dbReference type="InterPro" id="IPR002347">
    <property type="entry name" value="SDR_fam"/>
</dbReference>
<dbReference type="SUPFAM" id="SSF51735">
    <property type="entry name" value="NAD(P)-binding Rossmann-fold domains"/>
    <property type="match status" value="1"/>
</dbReference>
<accession>A0A0N9HXV9</accession>
<dbReference type="RefSeq" id="WP_054294061.1">
    <property type="nucleotide sequence ID" value="NZ_CP012752.1"/>
</dbReference>
<keyword evidence="2" id="KW-0560">Oxidoreductase</keyword>
<evidence type="ECO:0000313" key="4">
    <source>
        <dbReference type="EMBL" id="ALG12165.1"/>
    </source>
</evidence>
<comment type="similarity">
    <text evidence="1 3">Belongs to the short-chain dehydrogenases/reductases (SDR) family.</text>
</comment>
<dbReference type="OrthoDB" id="4690547at2"/>
<dbReference type="Gene3D" id="3.40.50.720">
    <property type="entry name" value="NAD(P)-binding Rossmann-like Domain"/>
    <property type="match status" value="1"/>
</dbReference>
<dbReference type="PANTHER" id="PTHR44196:SF1">
    <property type="entry name" value="DEHYDROGENASE_REDUCTASE SDR FAMILY MEMBER 7B"/>
    <property type="match status" value="1"/>
</dbReference>
<dbReference type="PRINTS" id="PR00080">
    <property type="entry name" value="SDRFAMILY"/>
</dbReference>
<dbReference type="Pfam" id="PF00106">
    <property type="entry name" value="adh_short"/>
    <property type="match status" value="1"/>
</dbReference>
<dbReference type="PANTHER" id="PTHR44196">
    <property type="entry name" value="DEHYDROGENASE/REDUCTASE SDR FAMILY MEMBER 7B"/>
    <property type="match status" value="1"/>
</dbReference>
<dbReference type="Proteomes" id="UP000063699">
    <property type="component" value="Chromosome"/>
</dbReference>
<organism evidence="4 5">
    <name type="scientific">Kibdelosporangium phytohabitans</name>
    <dbReference type="NCBI Taxonomy" id="860235"/>
    <lineage>
        <taxon>Bacteria</taxon>
        <taxon>Bacillati</taxon>
        <taxon>Actinomycetota</taxon>
        <taxon>Actinomycetes</taxon>
        <taxon>Pseudonocardiales</taxon>
        <taxon>Pseudonocardiaceae</taxon>
        <taxon>Kibdelosporangium</taxon>
    </lineage>
</organism>
<dbReference type="AlphaFoldDB" id="A0A0N9HXV9"/>
<evidence type="ECO:0000256" key="2">
    <source>
        <dbReference type="ARBA" id="ARBA00023002"/>
    </source>
</evidence>
<dbReference type="InterPro" id="IPR036291">
    <property type="entry name" value="NAD(P)-bd_dom_sf"/>
</dbReference>
<protein>
    <recommendedName>
        <fullName evidence="6">Short-chain dehydrogenase</fullName>
    </recommendedName>
</protein>
<dbReference type="EMBL" id="CP012752">
    <property type="protein sequence ID" value="ALG12165.1"/>
    <property type="molecule type" value="Genomic_DNA"/>
</dbReference>
<reference evidence="4 5" key="1">
    <citation type="submission" date="2015-07" db="EMBL/GenBank/DDBJ databases">
        <title>Genome sequencing of Kibdelosporangium phytohabitans.</title>
        <authorList>
            <person name="Qin S."/>
            <person name="Xing K."/>
        </authorList>
    </citation>
    <scope>NUCLEOTIDE SEQUENCE [LARGE SCALE GENOMIC DNA]</scope>
    <source>
        <strain evidence="4 5">KLBMP1111</strain>
    </source>
</reference>
<evidence type="ECO:0008006" key="6">
    <source>
        <dbReference type="Google" id="ProtNLM"/>
    </source>
</evidence>
<sequence>MRVPVDWPKLVIVTGAGAGIGQATAEAFAASGATVVCADLDLPAAEKTVDVLRANGGEGFAYALDVADASAWQTFGERVLAEHGVADVLVNNAGVGLAGSFLEHSHQDWQRIVDVNVLGAGHGCRVIGAQQRNRNKQDPSARGHLVNVASASAFSPHKQLAAYAATKAAVLMLSESLRAETSAYGIGVSAVCPAFIATGTHEETAAKAGGGHGPELVAKRILKAVRRNKPVVPVAGAAWFAYVLAHLAPFMMRRAAAVDGEAVLARIKKLTGWLPGKDGRKRPENV</sequence>
<gene>
    <name evidence="4" type="ORF">AOZ06_39650</name>
</gene>
<evidence type="ECO:0000256" key="3">
    <source>
        <dbReference type="RuleBase" id="RU000363"/>
    </source>
</evidence>
<keyword evidence="5" id="KW-1185">Reference proteome</keyword>
<dbReference type="GO" id="GO:0016491">
    <property type="term" value="F:oxidoreductase activity"/>
    <property type="evidence" value="ECO:0007669"/>
    <property type="project" value="UniProtKB-KW"/>
</dbReference>
<dbReference type="GO" id="GO:0016020">
    <property type="term" value="C:membrane"/>
    <property type="evidence" value="ECO:0007669"/>
    <property type="project" value="TreeGrafter"/>
</dbReference>
<dbReference type="PRINTS" id="PR00081">
    <property type="entry name" value="GDHRDH"/>
</dbReference>
<dbReference type="InterPro" id="IPR020904">
    <property type="entry name" value="Sc_DH/Rdtase_CS"/>
</dbReference>
<evidence type="ECO:0000256" key="1">
    <source>
        <dbReference type="ARBA" id="ARBA00006484"/>
    </source>
</evidence>
<name>A0A0N9HXV9_9PSEU</name>
<evidence type="ECO:0000313" key="5">
    <source>
        <dbReference type="Proteomes" id="UP000063699"/>
    </source>
</evidence>
<dbReference type="PROSITE" id="PS00061">
    <property type="entry name" value="ADH_SHORT"/>
    <property type="match status" value="1"/>
</dbReference>